<keyword evidence="5 6" id="KW-0009">Actin-binding</keyword>
<feature type="coiled-coil region" evidence="7">
    <location>
        <begin position="1094"/>
        <end position="1149"/>
    </location>
</feature>
<evidence type="ECO:0000256" key="2">
    <source>
        <dbReference type="ARBA" id="ARBA00022840"/>
    </source>
</evidence>
<feature type="region of interest" description="Actin-binding" evidence="6">
    <location>
        <begin position="713"/>
        <end position="735"/>
    </location>
</feature>
<keyword evidence="1 6" id="KW-0547">Nucleotide-binding</keyword>
<evidence type="ECO:0000313" key="11">
    <source>
        <dbReference type="Proteomes" id="UP001295423"/>
    </source>
</evidence>
<evidence type="ECO:0000256" key="6">
    <source>
        <dbReference type="PROSITE-ProRule" id="PRU00782"/>
    </source>
</evidence>
<keyword evidence="11" id="KW-1185">Reference proteome</keyword>
<organism evidence="10 11">
    <name type="scientific">Cylindrotheca closterium</name>
    <dbReference type="NCBI Taxonomy" id="2856"/>
    <lineage>
        <taxon>Eukaryota</taxon>
        <taxon>Sar</taxon>
        <taxon>Stramenopiles</taxon>
        <taxon>Ochrophyta</taxon>
        <taxon>Bacillariophyta</taxon>
        <taxon>Bacillariophyceae</taxon>
        <taxon>Bacillariophycidae</taxon>
        <taxon>Bacillariales</taxon>
        <taxon>Bacillariaceae</taxon>
        <taxon>Cylindrotheca</taxon>
    </lineage>
</organism>
<dbReference type="GO" id="GO:0005737">
    <property type="term" value="C:cytoplasm"/>
    <property type="evidence" value="ECO:0007669"/>
    <property type="project" value="TreeGrafter"/>
</dbReference>
<dbReference type="GO" id="GO:0016459">
    <property type="term" value="C:myosin complex"/>
    <property type="evidence" value="ECO:0007669"/>
    <property type="project" value="UniProtKB-KW"/>
</dbReference>
<keyword evidence="2 6" id="KW-0067">ATP-binding</keyword>
<dbReference type="Proteomes" id="UP001295423">
    <property type="component" value="Unassembled WGS sequence"/>
</dbReference>
<dbReference type="PANTHER" id="PTHR13140:SF706">
    <property type="entry name" value="DILUTE CLASS UNCONVENTIONAL MYOSIN, ISOFORM C"/>
    <property type="match status" value="1"/>
</dbReference>
<evidence type="ECO:0000256" key="7">
    <source>
        <dbReference type="SAM" id="Coils"/>
    </source>
</evidence>
<dbReference type="EMBL" id="CAKOGP040002404">
    <property type="protein sequence ID" value="CAJ1968786.1"/>
    <property type="molecule type" value="Genomic_DNA"/>
</dbReference>
<dbReference type="InterPro" id="IPR036961">
    <property type="entry name" value="Kinesin_motor_dom_sf"/>
</dbReference>
<dbReference type="Gene3D" id="1.20.58.530">
    <property type="match status" value="1"/>
</dbReference>
<dbReference type="Gene3D" id="1.20.120.720">
    <property type="entry name" value="Myosin VI head, motor domain, U50 subdomain"/>
    <property type="match status" value="1"/>
</dbReference>
<comment type="similarity">
    <text evidence="6">Belongs to the TRAFAC class myosin-kinesin ATPase superfamily. Myosin family.</text>
</comment>
<evidence type="ECO:0000256" key="8">
    <source>
        <dbReference type="SAM" id="MobiDB-lite"/>
    </source>
</evidence>
<dbReference type="GO" id="GO:0007015">
    <property type="term" value="P:actin filament organization"/>
    <property type="evidence" value="ECO:0007669"/>
    <property type="project" value="TreeGrafter"/>
</dbReference>
<dbReference type="PANTHER" id="PTHR13140">
    <property type="entry name" value="MYOSIN"/>
    <property type="match status" value="1"/>
</dbReference>
<protein>
    <recommendedName>
        <fullName evidence="9">Myosin motor domain-containing protein</fullName>
    </recommendedName>
</protein>
<feature type="region of interest" description="Disordered" evidence="8">
    <location>
        <begin position="1220"/>
        <end position="1250"/>
    </location>
</feature>
<evidence type="ECO:0000256" key="4">
    <source>
        <dbReference type="ARBA" id="ARBA00023175"/>
    </source>
</evidence>
<feature type="domain" description="Myosin motor" evidence="9">
    <location>
        <begin position="105"/>
        <end position="853"/>
    </location>
</feature>
<comment type="caution">
    <text evidence="10">The sequence shown here is derived from an EMBL/GenBank/DDBJ whole genome shotgun (WGS) entry which is preliminary data.</text>
</comment>
<dbReference type="Gene3D" id="1.20.5.190">
    <property type="match status" value="1"/>
</dbReference>
<dbReference type="PROSITE" id="PS51456">
    <property type="entry name" value="MYOSIN_MOTOR"/>
    <property type="match status" value="1"/>
</dbReference>
<feature type="region of interest" description="Disordered" evidence="8">
    <location>
        <begin position="667"/>
        <end position="693"/>
    </location>
</feature>
<proteinExistence type="inferred from homology"/>
<dbReference type="SMART" id="SM00242">
    <property type="entry name" value="MYSc"/>
    <property type="match status" value="1"/>
</dbReference>
<dbReference type="InterPro" id="IPR027417">
    <property type="entry name" value="P-loop_NTPase"/>
</dbReference>
<dbReference type="PRINTS" id="PR00193">
    <property type="entry name" value="MYOSINHEAVY"/>
</dbReference>
<dbReference type="GO" id="GO:0051015">
    <property type="term" value="F:actin filament binding"/>
    <property type="evidence" value="ECO:0007669"/>
    <property type="project" value="TreeGrafter"/>
</dbReference>
<feature type="region of interest" description="Disordered" evidence="8">
    <location>
        <begin position="1015"/>
        <end position="1039"/>
    </location>
</feature>
<evidence type="ECO:0000256" key="5">
    <source>
        <dbReference type="ARBA" id="ARBA00023203"/>
    </source>
</evidence>
<feature type="binding site" evidence="6">
    <location>
        <begin position="215"/>
        <end position="222"/>
    </location>
    <ligand>
        <name>ATP</name>
        <dbReference type="ChEBI" id="CHEBI:30616"/>
    </ligand>
</feature>
<name>A0AAD2GCS8_9STRA</name>
<dbReference type="SUPFAM" id="SSF52540">
    <property type="entry name" value="P-loop containing nucleoside triphosphate hydrolases"/>
    <property type="match status" value="1"/>
</dbReference>
<evidence type="ECO:0000259" key="9">
    <source>
        <dbReference type="PROSITE" id="PS51456"/>
    </source>
</evidence>
<dbReference type="InterPro" id="IPR000048">
    <property type="entry name" value="IQ_motif_EF-hand-BS"/>
</dbReference>
<evidence type="ECO:0000256" key="1">
    <source>
        <dbReference type="ARBA" id="ARBA00022741"/>
    </source>
</evidence>
<feature type="coiled-coil region" evidence="7">
    <location>
        <begin position="980"/>
        <end position="1014"/>
    </location>
</feature>
<dbReference type="GO" id="GO:0005524">
    <property type="term" value="F:ATP binding"/>
    <property type="evidence" value="ECO:0007669"/>
    <property type="project" value="UniProtKB-UniRule"/>
</dbReference>
<dbReference type="GO" id="GO:0016020">
    <property type="term" value="C:membrane"/>
    <property type="evidence" value="ECO:0007669"/>
    <property type="project" value="TreeGrafter"/>
</dbReference>
<keyword evidence="7" id="KW-0175">Coiled coil</keyword>
<dbReference type="Pfam" id="PF00063">
    <property type="entry name" value="Myosin_head"/>
    <property type="match status" value="1"/>
</dbReference>
<dbReference type="GO" id="GO:0000146">
    <property type="term" value="F:microfilament motor activity"/>
    <property type="evidence" value="ECO:0007669"/>
    <property type="project" value="TreeGrafter"/>
</dbReference>
<dbReference type="CDD" id="cd00124">
    <property type="entry name" value="MYSc"/>
    <property type="match status" value="1"/>
</dbReference>
<dbReference type="SMART" id="SM00015">
    <property type="entry name" value="IQ"/>
    <property type="match status" value="4"/>
</dbReference>
<dbReference type="PROSITE" id="PS50096">
    <property type="entry name" value="IQ"/>
    <property type="match status" value="2"/>
</dbReference>
<reference evidence="10" key="1">
    <citation type="submission" date="2023-08" db="EMBL/GenBank/DDBJ databases">
        <authorList>
            <person name="Audoor S."/>
            <person name="Bilcke G."/>
        </authorList>
    </citation>
    <scope>NUCLEOTIDE SEQUENCE</scope>
</reference>
<dbReference type="Gene3D" id="1.20.5.4820">
    <property type="match status" value="1"/>
</dbReference>
<feature type="compositionally biased region" description="Polar residues" evidence="8">
    <location>
        <begin position="1240"/>
        <end position="1250"/>
    </location>
</feature>
<evidence type="ECO:0000313" key="10">
    <source>
        <dbReference type="EMBL" id="CAJ1968786.1"/>
    </source>
</evidence>
<dbReference type="Pfam" id="PF00612">
    <property type="entry name" value="IQ"/>
    <property type="match status" value="1"/>
</dbReference>
<dbReference type="Gene3D" id="1.10.10.820">
    <property type="match status" value="1"/>
</dbReference>
<keyword evidence="4 6" id="KW-0505">Motor protein</keyword>
<dbReference type="AlphaFoldDB" id="A0AAD2GCS8"/>
<keyword evidence="3 6" id="KW-0518">Myosin</keyword>
<accession>A0AAD2GCS8</accession>
<gene>
    <name evidence="10" type="ORF">CYCCA115_LOCUS23401</name>
</gene>
<dbReference type="Gene3D" id="3.40.850.10">
    <property type="entry name" value="Kinesin motor domain"/>
    <property type="match status" value="1"/>
</dbReference>
<dbReference type="InterPro" id="IPR001609">
    <property type="entry name" value="Myosin_head_motor_dom-like"/>
</dbReference>
<evidence type="ECO:0000256" key="3">
    <source>
        <dbReference type="ARBA" id="ARBA00023123"/>
    </source>
</evidence>
<sequence>MDQTLNSGSATEETSSIKDVSTHELKTANHAYVLDPIDSWIPCQVVERKTSTEVVVSIPQYRNQQAIKCDGGRSALRKKNKIIDVSKYSNQALPLQNVDEDGRLKQVEDMVDLPYLHEAAILYNLKERHIKSLPYTRTGDIVLACNPYQWFHDLYSWKQHQQYAHVLVWNDTSLGSSDIAVDPRTLLRPHVYEASCLAYKGLLRNGEDQSILVSGESGAGKTETVKILLGDLASVQRGPTANSEANDNEIVQRVLDSNPLLEAFGNAQTLRNDNSSRFGKFLQLQFDRQPGQCVLAGSKCEVYLLEKSRVTLHHPEERTYHVFYQLLAAPEDVKREIWEGFQDSDAESFDYIGWSETDKIEGKTDAERFQMTVDALKLVGIEGDTLRTLWRTICTVLQLGNLEFEPTSDDECRVASIEELDDLSSLMGVPTSDLSRAFTIRNIKAKSENFQVFMTAEKAQESADAFAKEIYAKTFLWLVRSINNATCAEKNYKHSEGRDFGIVGLLDIFGFESFEVNRFEQLCINYANEKLQQKFTQDIFSSVQEEYEAEGIELEEITYDDNTDVLDLVEGKMGLLAFLNEECMRPKGSDKTFVYKAQASNMSNPCFFRDKHAPDCEFGIRHYAGEVVYDAANFVVKNSDTLPSDLLQCAALSPNYIIANELNNDSMTSMGNRPDSKMKRRKQRTSLLSSKQMTRKNSNIAAETVWTKFRSQLGRLMDSLSSTQTRYIRCIKPNAEKRPFVMEHETTINQLRYAGVVAAVTISRSAFPNRLEHLVVLEKFKSLFPKGNHIKVLNDQHQDPEERIFSAVEILLTIALEKMEIKRNDTTFRAFVMGKSRAYFRAGALEFLEGERLRYLGDFAIVLQTKARSFVARSKYRKFKQATVSLQSNHRRRMDQRDYHMARKCLIKIQCWYRILCAARTIVHLRRKKSATIIQSNWRCYIDNRQFSIMKRCSVVIQTVLRGAIQRPKYRESLLNKREEAKLENRLVALQRKLEEAEVKRVEAEKRAEGKAAAAVEQYKEEQESKTPLSSAVVEDGSNTEKVTEQPLAHGAPVAMANSGSIDEESVEQQKLMDESGRMLEYLRKEVFKLRSHNQQLRTDFDLLKDNNQRLMDANASAGASFAALNQHAKQLSKENAQLVSEVSSTKAQMQKIHMLQTELKEELRMKQLSYVSEVQSRFQYQKALQKVADLIEASCRDYRLVQQVLEITDEVEMEHMTAGGNVTSHENGNEHGPGEPRSSIFSYLNPFSS</sequence>